<dbReference type="OMA" id="THYTYSQ"/>
<dbReference type="Proteomes" id="UP000688137">
    <property type="component" value="Unassembled WGS sequence"/>
</dbReference>
<dbReference type="GO" id="GO:0016020">
    <property type="term" value="C:membrane"/>
    <property type="evidence" value="ECO:0007669"/>
    <property type="project" value="TreeGrafter"/>
</dbReference>
<feature type="transmembrane region" description="Helical" evidence="1">
    <location>
        <begin position="244"/>
        <end position="263"/>
    </location>
</feature>
<dbReference type="PANTHER" id="PTHR32251:SF23">
    <property type="entry name" value="3-OXO-5-ALPHA-STEROID 4-DEHYDROGENASE (DUF1295)"/>
    <property type="match status" value="1"/>
</dbReference>
<dbReference type="InterPro" id="IPR010721">
    <property type="entry name" value="UstE-like"/>
</dbReference>
<protein>
    <recommendedName>
        <fullName evidence="4">Steroid 5-alpha reductase C-terminal domain-containing protein</fullName>
    </recommendedName>
</protein>
<feature type="transmembrane region" description="Helical" evidence="1">
    <location>
        <begin position="176"/>
        <end position="199"/>
    </location>
</feature>
<comment type="caution">
    <text evidence="2">The sequence shown here is derived from an EMBL/GenBank/DDBJ whole genome shotgun (WGS) entry which is preliminary data.</text>
</comment>
<keyword evidence="1" id="KW-0812">Transmembrane</keyword>
<proteinExistence type="predicted"/>
<dbReference type="Pfam" id="PF06966">
    <property type="entry name" value="DUF1295"/>
    <property type="match status" value="1"/>
</dbReference>
<feature type="transmembrane region" description="Helical" evidence="1">
    <location>
        <begin position="70"/>
        <end position="86"/>
    </location>
</feature>
<sequence length="297" mass="36392">MQKPTHYTYSQSCWIVFYPYAIITALWIPLTLFVEQYIKNVLMVTFVVDLIATSIVFIQSYRYNNTSIYDFYWQIPGFYLIIYWVFRTPYQPNIWVIIVPFAYFIRHNYNFLSFWPGLTYEDFRYPVFRKKLNNEFIYWVFSYLGLHVGPTLMVYFGLYPTYYALFDSDQDYNPFVFYFGVIFAFSALTIETIADLQLFPWRSRKTEEFIDEGLWKYSRHPNYFGECMFWWGLYIMTLSFGFEYWFTIIGAVIMQSLFLFYSIPEMEKHILRKRPKYYIQQKRVSAFIPWFRNENIK</sequence>
<feature type="transmembrane region" description="Helical" evidence="1">
    <location>
        <begin position="12"/>
        <end position="34"/>
    </location>
</feature>
<evidence type="ECO:0000256" key="1">
    <source>
        <dbReference type="SAM" id="Phobius"/>
    </source>
</evidence>
<keyword evidence="1" id="KW-1133">Transmembrane helix</keyword>
<evidence type="ECO:0000313" key="3">
    <source>
        <dbReference type="Proteomes" id="UP000688137"/>
    </source>
</evidence>
<accession>A0A8S1LMJ7</accession>
<evidence type="ECO:0000313" key="2">
    <source>
        <dbReference type="EMBL" id="CAD8067391.1"/>
    </source>
</evidence>
<dbReference type="AlphaFoldDB" id="A0A8S1LMJ7"/>
<feature type="transmembrane region" description="Helical" evidence="1">
    <location>
        <begin position="40"/>
        <end position="58"/>
    </location>
</feature>
<evidence type="ECO:0008006" key="4">
    <source>
        <dbReference type="Google" id="ProtNLM"/>
    </source>
</evidence>
<dbReference type="PROSITE" id="PS50244">
    <property type="entry name" value="S5A_REDUCTASE"/>
    <property type="match status" value="1"/>
</dbReference>
<feature type="transmembrane region" description="Helical" evidence="1">
    <location>
        <begin position="136"/>
        <end position="156"/>
    </location>
</feature>
<organism evidence="2 3">
    <name type="scientific">Paramecium primaurelia</name>
    <dbReference type="NCBI Taxonomy" id="5886"/>
    <lineage>
        <taxon>Eukaryota</taxon>
        <taxon>Sar</taxon>
        <taxon>Alveolata</taxon>
        <taxon>Ciliophora</taxon>
        <taxon>Intramacronucleata</taxon>
        <taxon>Oligohymenophorea</taxon>
        <taxon>Peniculida</taxon>
        <taxon>Parameciidae</taxon>
        <taxon>Paramecium</taxon>
    </lineage>
</organism>
<keyword evidence="3" id="KW-1185">Reference proteome</keyword>
<name>A0A8S1LMJ7_PARPR</name>
<keyword evidence="1" id="KW-0472">Membrane</keyword>
<gene>
    <name evidence="2" type="ORF">PPRIM_AZ9-3.1.T0400276</name>
</gene>
<dbReference type="EMBL" id="CAJJDM010000039">
    <property type="protein sequence ID" value="CAD8067391.1"/>
    <property type="molecule type" value="Genomic_DNA"/>
</dbReference>
<feature type="transmembrane region" description="Helical" evidence="1">
    <location>
        <begin position="92"/>
        <end position="115"/>
    </location>
</feature>
<dbReference type="PANTHER" id="PTHR32251">
    <property type="entry name" value="3-OXO-5-ALPHA-STEROID 4-DEHYDROGENASE"/>
    <property type="match status" value="1"/>
</dbReference>
<reference evidence="2" key="1">
    <citation type="submission" date="2021-01" db="EMBL/GenBank/DDBJ databases">
        <authorList>
            <consortium name="Genoscope - CEA"/>
            <person name="William W."/>
        </authorList>
    </citation>
    <scope>NUCLEOTIDE SEQUENCE</scope>
</reference>